<evidence type="ECO:0000313" key="3">
    <source>
        <dbReference type="Proteomes" id="UP000290651"/>
    </source>
</evidence>
<dbReference type="Proteomes" id="UP000290651">
    <property type="component" value="Segment"/>
</dbReference>
<organism evidence="2">
    <name type="scientific">Grapevine virus G</name>
    <dbReference type="NCBI Taxonomy" id="2022475"/>
    <lineage>
        <taxon>Viruses</taxon>
        <taxon>Riboviria</taxon>
        <taxon>Orthornavirae</taxon>
        <taxon>Kitrinoviricota</taxon>
        <taxon>Alsuviricetes</taxon>
        <taxon>Tymovirales</taxon>
        <taxon>Betaflexiviridae</taxon>
        <taxon>Trivirinae</taxon>
        <taxon>Vitivirus</taxon>
        <taxon>Vitivirus gammavitis</taxon>
    </lineage>
</organism>
<protein>
    <submittedName>
        <fullName evidence="2">Uncharacterized protein</fullName>
    </submittedName>
</protein>
<reference evidence="3" key="2">
    <citation type="journal article" date="2018" name="Arch. Virol.">
        <title>Identification of a novel vitivirus from grapevines in New Zealand.</title>
        <authorList>
            <person name="Blouin A.G."/>
            <person name="Keenan S."/>
            <person name="Napier K.R."/>
            <person name="Barrero R.A."/>
            <person name="MacDiarmid R.M."/>
        </authorList>
    </citation>
    <scope>NUCLEOTIDE SEQUENCE [LARGE SCALE GENOMIC DNA]</scope>
</reference>
<dbReference type="GeneID" id="41700900"/>
<evidence type="ECO:0000313" key="1">
    <source>
        <dbReference type="EMBL" id="ATG22747.1"/>
    </source>
</evidence>
<sequence>MDEVIRDRFTLEELVDIYNSLVVSDIAIPDDLDFLLRLGSSDSSAVALRNYLLGNYPNRVQKFIYSPTLVTQPAYPELGDAQRLTELLGFSVVTSENLRSLHRFSGGNLMHLSVITGQRIVIMNYKLNRINLNCPHIHQALHGIKILSNCVFLV</sequence>
<dbReference type="KEGG" id="vg:41700900"/>
<reference evidence="2" key="1">
    <citation type="journal article" date="2017" name="Arch. Virol.">
        <title>Identification of a novel vitivirus from grapevines in New Zealand.</title>
        <authorList>
            <person name="Blouin A.G."/>
            <person name="Keenan S."/>
            <person name="Napier K.R."/>
            <person name="Barrero R.A."/>
            <person name="MacDiarmid R.M."/>
        </authorList>
    </citation>
    <scope>NUCLEOTIDE SEQUENCE</scope>
    <source>
        <strain evidence="2">VID499</strain>
        <strain evidence="1">VID561</strain>
    </source>
</reference>
<accession>A0A291EU88</accession>
<dbReference type="OrthoDB" id="31299at10239"/>
<dbReference type="EMBL" id="MF405924">
    <property type="protein sequence ID" value="ATG22752.1"/>
    <property type="molecule type" value="Genomic_RNA"/>
</dbReference>
<dbReference type="RefSeq" id="YP_009552540.1">
    <property type="nucleotide sequence ID" value="NC_040616.1"/>
</dbReference>
<dbReference type="EMBL" id="MF405923">
    <property type="protein sequence ID" value="ATG22747.1"/>
    <property type="molecule type" value="Genomic_RNA"/>
</dbReference>
<proteinExistence type="predicted"/>
<name>A0A291EU88_9VIRU</name>
<keyword evidence="3" id="KW-1185">Reference proteome</keyword>
<evidence type="ECO:0000313" key="2">
    <source>
        <dbReference type="EMBL" id="ATG22752.1"/>
    </source>
</evidence>